<evidence type="ECO:0000259" key="6">
    <source>
        <dbReference type="Pfam" id="PF01694"/>
    </source>
</evidence>
<evidence type="ECO:0000256" key="3">
    <source>
        <dbReference type="ARBA" id="ARBA00022989"/>
    </source>
</evidence>
<feature type="transmembrane region" description="Helical" evidence="5">
    <location>
        <begin position="145"/>
        <end position="166"/>
    </location>
</feature>
<dbReference type="GO" id="GO:0016020">
    <property type="term" value="C:membrane"/>
    <property type="evidence" value="ECO:0007669"/>
    <property type="project" value="UniProtKB-SubCell"/>
</dbReference>
<reference evidence="7 8" key="1">
    <citation type="journal article" date="2010" name="J. Bacteriol.">
        <title>Genome sequences of Oceanicola granulosus HTCC2516(T) and Oceanicola batsensis HTCC2597(TDelta).</title>
        <authorList>
            <person name="Thrash J.C."/>
            <person name="Cho J.C."/>
            <person name="Vergin K.L."/>
            <person name="Giovannoni S.J."/>
        </authorList>
    </citation>
    <scope>NUCLEOTIDE SEQUENCE [LARGE SCALE GENOMIC DNA]</scope>
    <source>
        <strain evidence="8">ATCC BAA-861 / DSM 15982 / KCTC 12143 / HTCC2516</strain>
    </source>
</reference>
<dbReference type="HOGENOM" id="CLU_1188778_0_0_5"/>
<dbReference type="OrthoDB" id="7836448at2"/>
<name>Q2CFQ2_OCEGH</name>
<protein>
    <submittedName>
        <fullName evidence="7">Rhomboid family protein</fullName>
    </submittedName>
</protein>
<keyword evidence="3 5" id="KW-1133">Transmembrane helix</keyword>
<proteinExistence type="predicted"/>
<dbReference type="InterPro" id="IPR022764">
    <property type="entry name" value="Peptidase_S54_rhomboid_dom"/>
</dbReference>
<comment type="caution">
    <text evidence="7">The sequence shown here is derived from an EMBL/GenBank/DDBJ whole genome shotgun (WGS) entry which is preliminary data.</text>
</comment>
<dbReference type="EMBL" id="AAOT01000012">
    <property type="protein sequence ID" value="EAR51430.1"/>
    <property type="molecule type" value="Genomic_DNA"/>
</dbReference>
<feature type="transmembrane region" description="Helical" evidence="5">
    <location>
        <begin position="178"/>
        <end position="197"/>
    </location>
</feature>
<comment type="subcellular location">
    <subcellularLocation>
        <location evidence="1">Membrane</location>
        <topology evidence="1">Multi-pass membrane protein</topology>
    </subcellularLocation>
</comment>
<feature type="transmembrane region" description="Helical" evidence="5">
    <location>
        <begin position="20"/>
        <end position="42"/>
    </location>
</feature>
<evidence type="ECO:0000256" key="1">
    <source>
        <dbReference type="ARBA" id="ARBA00004141"/>
    </source>
</evidence>
<sequence length="235" mass="25389">MPVNSVKETALQQETPLNPIPPVVLLAVLAMIAVEVVLGLAAQGIVGGQQGIGWRIRAWEDYAFAPRVVELVAERGVWSADLLARFVTYPFVHASVTHAAFAVVITLAMGKFAGEVLTGFALGALMLACTVLSALFYGLVVSDNVPLFGAYPLAYGLIGAYTYILWLHLGRRGERQIAAFRLIGFLFVLQIVYAMLFGSNPQWIAELAGFVIGFALTPLLVPGGWTALLMKLRTR</sequence>
<dbReference type="InterPro" id="IPR035952">
    <property type="entry name" value="Rhomboid-like_sf"/>
</dbReference>
<dbReference type="GO" id="GO:0004252">
    <property type="term" value="F:serine-type endopeptidase activity"/>
    <property type="evidence" value="ECO:0007669"/>
    <property type="project" value="InterPro"/>
</dbReference>
<feature type="transmembrane region" description="Helical" evidence="5">
    <location>
        <begin position="116"/>
        <end position="139"/>
    </location>
</feature>
<dbReference type="eggNOG" id="COG0705">
    <property type="taxonomic scope" value="Bacteria"/>
</dbReference>
<feature type="domain" description="Peptidase S54 rhomboid" evidence="6">
    <location>
        <begin position="83"/>
        <end position="221"/>
    </location>
</feature>
<keyword evidence="8" id="KW-1185">Reference proteome</keyword>
<dbReference type="Pfam" id="PF01694">
    <property type="entry name" value="Rhomboid"/>
    <property type="match status" value="1"/>
</dbReference>
<feature type="transmembrane region" description="Helical" evidence="5">
    <location>
        <begin position="203"/>
        <end position="229"/>
    </location>
</feature>
<evidence type="ECO:0000256" key="5">
    <source>
        <dbReference type="SAM" id="Phobius"/>
    </source>
</evidence>
<keyword evidence="4 5" id="KW-0472">Membrane</keyword>
<dbReference type="Gene3D" id="1.20.1540.10">
    <property type="entry name" value="Rhomboid-like"/>
    <property type="match status" value="1"/>
</dbReference>
<evidence type="ECO:0000256" key="4">
    <source>
        <dbReference type="ARBA" id="ARBA00023136"/>
    </source>
</evidence>
<dbReference type="AlphaFoldDB" id="Q2CFQ2"/>
<dbReference type="SUPFAM" id="SSF144091">
    <property type="entry name" value="Rhomboid-like"/>
    <property type="match status" value="1"/>
</dbReference>
<organism evidence="7 8">
    <name type="scientific">Oceanicola granulosus (strain ATCC BAA-861 / DSM 15982 / KCTC 12143 / HTCC2516)</name>
    <dbReference type="NCBI Taxonomy" id="314256"/>
    <lineage>
        <taxon>Bacteria</taxon>
        <taxon>Pseudomonadati</taxon>
        <taxon>Pseudomonadota</taxon>
        <taxon>Alphaproteobacteria</taxon>
        <taxon>Rhodobacterales</taxon>
        <taxon>Roseobacteraceae</taxon>
        <taxon>Oceanicola</taxon>
    </lineage>
</organism>
<keyword evidence="2 5" id="KW-0812">Transmembrane</keyword>
<gene>
    <name evidence="7" type="ORF">OG2516_16956</name>
</gene>
<accession>Q2CFQ2</accession>
<evidence type="ECO:0000313" key="8">
    <source>
        <dbReference type="Proteomes" id="UP000003635"/>
    </source>
</evidence>
<evidence type="ECO:0000256" key="2">
    <source>
        <dbReference type="ARBA" id="ARBA00022692"/>
    </source>
</evidence>
<evidence type="ECO:0000313" key="7">
    <source>
        <dbReference type="EMBL" id="EAR51430.1"/>
    </source>
</evidence>
<dbReference type="STRING" id="314256.OG2516_16956"/>
<dbReference type="Proteomes" id="UP000003635">
    <property type="component" value="Unassembled WGS sequence"/>
</dbReference>